<dbReference type="RefSeq" id="WP_213808352.1">
    <property type="nucleotide sequence ID" value="NZ_JAAMFK010000001.1"/>
</dbReference>
<keyword evidence="11" id="KW-0511">Multifunctional enzyme</keyword>
<dbReference type="PIRSF" id="PIRSF004491">
    <property type="entry name" value="FAD_Synth"/>
    <property type="match status" value="1"/>
</dbReference>
<evidence type="ECO:0000313" key="16">
    <source>
        <dbReference type="EMBL" id="MBS9338064.1"/>
    </source>
</evidence>
<accession>A0ABS5QXZ0</accession>
<evidence type="ECO:0000256" key="4">
    <source>
        <dbReference type="ARBA" id="ARBA00022643"/>
    </source>
</evidence>
<dbReference type="EC" id="2.7.1.26" evidence="14"/>
<dbReference type="SMART" id="SM00904">
    <property type="entry name" value="Flavokinase"/>
    <property type="match status" value="1"/>
</dbReference>
<evidence type="ECO:0000256" key="13">
    <source>
        <dbReference type="ARBA" id="ARBA00049494"/>
    </source>
</evidence>
<dbReference type="GO" id="GO:0003919">
    <property type="term" value="F:FMN adenylyltransferase activity"/>
    <property type="evidence" value="ECO:0007669"/>
    <property type="project" value="UniProtKB-EC"/>
</dbReference>
<evidence type="ECO:0000259" key="15">
    <source>
        <dbReference type="SMART" id="SM00904"/>
    </source>
</evidence>
<evidence type="ECO:0000256" key="9">
    <source>
        <dbReference type="ARBA" id="ARBA00022827"/>
    </source>
</evidence>
<evidence type="ECO:0000256" key="11">
    <source>
        <dbReference type="ARBA" id="ARBA00023268"/>
    </source>
</evidence>
<organism evidence="16 17">
    <name type="scientific">Fructobacillus broussonetiae</name>
    <dbReference type="NCBI Taxonomy" id="2713173"/>
    <lineage>
        <taxon>Bacteria</taxon>
        <taxon>Bacillati</taxon>
        <taxon>Bacillota</taxon>
        <taxon>Bacilli</taxon>
        <taxon>Lactobacillales</taxon>
        <taxon>Lactobacillaceae</taxon>
        <taxon>Fructobacillus</taxon>
    </lineage>
</organism>
<dbReference type="Gene3D" id="3.40.50.620">
    <property type="entry name" value="HUPs"/>
    <property type="match status" value="1"/>
</dbReference>
<evidence type="ECO:0000256" key="1">
    <source>
        <dbReference type="ARBA" id="ARBA00004726"/>
    </source>
</evidence>
<dbReference type="EMBL" id="JAAMFK010000001">
    <property type="protein sequence ID" value="MBS9338064.1"/>
    <property type="molecule type" value="Genomic_DNA"/>
</dbReference>
<evidence type="ECO:0000256" key="3">
    <source>
        <dbReference type="ARBA" id="ARBA00022630"/>
    </source>
</evidence>
<evidence type="ECO:0000256" key="5">
    <source>
        <dbReference type="ARBA" id="ARBA00022679"/>
    </source>
</evidence>
<proteinExistence type="inferred from homology"/>
<dbReference type="InterPro" id="IPR015864">
    <property type="entry name" value="FAD_synthase"/>
</dbReference>
<protein>
    <recommendedName>
        <fullName evidence="14">Riboflavin biosynthesis protein</fullName>
    </recommendedName>
    <domain>
        <recommendedName>
            <fullName evidence="14">Riboflavin kinase</fullName>
            <ecNumber evidence="14">2.7.1.26</ecNumber>
        </recommendedName>
        <alternativeName>
            <fullName evidence="14">Flavokinase</fullName>
        </alternativeName>
    </domain>
    <domain>
        <recommendedName>
            <fullName evidence="14">FMN adenylyltransferase</fullName>
            <ecNumber evidence="14">2.7.7.2</ecNumber>
        </recommendedName>
        <alternativeName>
            <fullName evidence="14">FAD pyrophosphorylase</fullName>
        </alternativeName>
        <alternativeName>
            <fullName evidence="14">FAD synthase</fullName>
        </alternativeName>
    </domain>
</protein>
<dbReference type="Proteomes" id="UP001519504">
    <property type="component" value="Unassembled WGS sequence"/>
</dbReference>
<dbReference type="Pfam" id="PF06574">
    <property type="entry name" value="FAD_syn"/>
    <property type="match status" value="1"/>
</dbReference>
<evidence type="ECO:0000256" key="7">
    <source>
        <dbReference type="ARBA" id="ARBA00022741"/>
    </source>
</evidence>
<evidence type="ECO:0000256" key="6">
    <source>
        <dbReference type="ARBA" id="ARBA00022695"/>
    </source>
</evidence>
<evidence type="ECO:0000256" key="8">
    <source>
        <dbReference type="ARBA" id="ARBA00022777"/>
    </source>
</evidence>
<evidence type="ECO:0000256" key="10">
    <source>
        <dbReference type="ARBA" id="ARBA00022840"/>
    </source>
</evidence>
<dbReference type="PANTHER" id="PTHR22749">
    <property type="entry name" value="RIBOFLAVIN KINASE/FMN ADENYLYLTRANSFERASE"/>
    <property type="match status" value="1"/>
</dbReference>
<dbReference type="NCBIfam" id="TIGR00083">
    <property type="entry name" value="ribF"/>
    <property type="match status" value="1"/>
</dbReference>
<dbReference type="InterPro" id="IPR014729">
    <property type="entry name" value="Rossmann-like_a/b/a_fold"/>
</dbReference>
<dbReference type="PANTHER" id="PTHR22749:SF6">
    <property type="entry name" value="RIBOFLAVIN KINASE"/>
    <property type="match status" value="1"/>
</dbReference>
<comment type="catalytic activity">
    <reaction evidence="12 14">
        <text>riboflavin + ATP = FMN + ADP + H(+)</text>
        <dbReference type="Rhea" id="RHEA:14357"/>
        <dbReference type="ChEBI" id="CHEBI:15378"/>
        <dbReference type="ChEBI" id="CHEBI:30616"/>
        <dbReference type="ChEBI" id="CHEBI:57986"/>
        <dbReference type="ChEBI" id="CHEBI:58210"/>
        <dbReference type="ChEBI" id="CHEBI:456216"/>
        <dbReference type="EC" id="2.7.1.26"/>
    </reaction>
</comment>
<gene>
    <name evidence="16" type="primary">ribF</name>
    <name evidence="16" type="ORF">G6R29_00230</name>
</gene>
<dbReference type="InterPro" id="IPR015865">
    <property type="entry name" value="Riboflavin_kinase_bac/euk"/>
</dbReference>
<evidence type="ECO:0000256" key="2">
    <source>
        <dbReference type="ARBA" id="ARBA00005201"/>
    </source>
</evidence>
<feature type="domain" description="Riboflavin kinase" evidence="15">
    <location>
        <begin position="190"/>
        <end position="315"/>
    </location>
</feature>
<dbReference type="SUPFAM" id="SSF52374">
    <property type="entry name" value="Nucleotidylyl transferase"/>
    <property type="match status" value="1"/>
</dbReference>
<keyword evidence="7 14" id="KW-0547">Nucleotide-binding</keyword>
<evidence type="ECO:0000256" key="12">
    <source>
        <dbReference type="ARBA" id="ARBA00047880"/>
    </source>
</evidence>
<keyword evidence="9 14" id="KW-0274">FAD</keyword>
<evidence type="ECO:0000256" key="14">
    <source>
        <dbReference type="PIRNR" id="PIRNR004491"/>
    </source>
</evidence>
<dbReference type="SUPFAM" id="SSF82114">
    <property type="entry name" value="Riboflavin kinase-like"/>
    <property type="match status" value="1"/>
</dbReference>
<comment type="catalytic activity">
    <reaction evidence="13 14">
        <text>FMN + ATP + H(+) = FAD + diphosphate</text>
        <dbReference type="Rhea" id="RHEA:17237"/>
        <dbReference type="ChEBI" id="CHEBI:15378"/>
        <dbReference type="ChEBI" id="CHEBI:30616"/>
        <dbReference type="ChEBI" id="CHEBI:33019"/>
        <dbReference type="ChEBI" id="CHEBI:57692"/>
        <dbReference type="ChEBI" id="CHEBI:58210"/>
        <dbReference type="EC" id="2.7.7.2"/>
    </reaction>
</comment>
<dbReference type="InterPro" id="IPR023468">
    <property type="entry name" value="Riboflavin_kinase"/>
</dbReference>
<dbReference type="InterPro" id="IPR004821">
    <property type="entry name" value="Cyt_trans-like"/>
</dbReference>
<keyword evidence="17" id="KW-1185">Reference proteome</keyword>
<dbReference type="NCBIfam" id="TIGR00125">
    <property type="entry name" value="cyt_tran_rel"/>
    <property type="match status" value="1"/>
</dbReference>
<keyword evidence="6 14" id="KW-0548">Nucleotidyltransferase</keyword>
<keyword evidence="3 14" id="KW-0285">Flavoprotein</keyword>
<dbReference type="InterPro" id="IPR023465">
    <property type="entry name" value="Riboflavin_kinase_dom_sf"/>
</dbReference>
<comment type="pathway">
    <text evidence="2 14">Cofactor biosynthesis; FMN biosynthesis; FMN from riboflavin (ATP route): step 1/1.</text>
</comment>
<dbReference type="GO" id="GO:0008531">
    <property type="term" value="F:riboflavin kinase activity"/>
    <property type="evidence" value="ECO:0007669"/>
    <property type="project" value="UniProtKB-EC"/>
</dbReference>
<sequence>MTELYDIHYPLDENNFIATDQVIAMGYFDGVHRGHQAVIAEAKKKAEEMGLPLSVLTYTPYPGLVFEKKELPWHDLTPIAEKVALLSSLGVDRVYRLNLTSKLAGLQPTAFVQNVLLPLKAKAVVAGFDHYYGAKDLQADMAHLQKFANGAFDVIAVQKQTLGQNDSQKIASRTIRKQLTEGDLEQVTAALGRTHHTTGTVVHGDARGCTLGYPTINIWTPETEFLPGIGVYVVRVEVDGQEVMGMASIGRNVTFGEGRPVTVEINLLDWSEMIYGEPVKVHWEHRLRGEVAFESVDGLIAQLENDEANTRKYFGKS</sequence>
<comment type="caution">
    <text evidence="16">The sequence shown here is derived from an EMBL/GenBank/DDBJ whole genome shotgun (WGS) entry which is preliminary data.</text>
</comment>
<keyword evidence="10 14" id="KW-0067">ATP-binding</keyword>
<dbReference type="Pfam" id="PF01687">
    <property type="entry name" value="Flavokinase"/>
    <property type="match status" value="1"/>
</dbReference>
<evidence type="ECO:0000313" key="17">
    <source>
        <dbReference type="Proteomes" id="UP001519504"/>
    </source>
</evidence>
<keyword evidence="5 14" id="KW-0808">Transferase</keyword>
<comment type="similarity">
    <text evidence="14">Belongs to the ribF family.</text>
</comment>
<keyword evidence="8 14" id="KW-0418">Kinase</keyword>
<reference evidence="16 17" key="1">
    <citation type="submission" date="2020-02" db="EMBL/GenBank/DDBJ databases">
        <title>Fructobacillus sp. isolated from paper mulberry of Taiwan.</title>
        <authorList>
            <person name="Lin S.-T."/>
        </authorList>
    </citation>
    <scope>NUCLEOTIDE SEQUENCE [LARGE SCALE GENOMIC DNA]</scope>
    <source>
        <strain evidence="16 17">M2-14</strain>
    </source>
</reference>
<dbReference type="CDD" id="cd02064">
    <property type="entry name" value="FAD_synthetase_N"/>
    <property type="match status" value="1"/>
</dbReference>
<name>A0ABS5QXZ0_9LACO</name>
<dbReference type="InterPro" id="IPR002606">
    <property type="entry name" value="Riboflavin_kinase_bac"/>
</dbReference>
<keyword evidence="4 14" id="KW-0288">FMN</keyword>
<dbReference type="EC" id="2.7.7.2" evidence="14"/>
<comment type="pathway">
    <text evidence="1 14">Cofactor biosynthesis; FAD biosynthesis; FAD from FMN: step 1/1.</text>
</comment>
<dbReference type="Gene3D" id="2.40.30.30">
    <property type="entry name" value="Riboflavin kinase-like"/>
    <property type="match status" value="1"/>
</dbReference>